<dbReference type="Gene3D" id="1.10.10.10">
    <property type="entry name" value="Winged helix-like DNA-binding domain superfamily/Winged helix DNA-binding domain"/>
    <property type="match status" value="1"/>
</dbReference>
<comment type="caution">
    <text evidence="3">The sequence shown here is derived from an EMBL/GenBank/DDBJ whole genome shotgun (WGS) entry which is preliminary data.</text>
</comment>
<dbReference type="InterPro" id="IPR047640">
    <property type="entry name" value="RpiR-like"/>
</dbReference>
<feature type="domain" description="HTH rpiR-type" evidence="1">
    <location>
        <begin position="4"/>
        <end position="80"/>
    </location>
</feature>
<evidence type="ECO:0000259" key="1">
    <source>
        <dbReference type="PROSITE" id="PS51071"/>
    </source>
</evidence>
<dbReference type="PANTHER" id="PTHR30514">
    <property type="entry name" value="GLUCOKINASE"/>
    <property type="match status" value="1"/>
</dbReference>
<dbReference type="EMBL" id="JACTNF010000001">
    <property type="protein sequence ID" value="MBO1073048.1"/>
    <property type="molecule type" value="Genomic_DNA"/>
</dbReference>
<dbReference type="Gene3D" id="3.40.50.10490">
    <property type="entry name" value="Glucose-6-phosphate isomerase like protein, domain 1"/>
    <property type="match status" value="1"/>
</dbReference>
<dbReference type="SUPFAM" id="SSF46689">
    <property type="entry name" value="Homeodomain-like"/>
    <property type="match status" value="1"/>
</dbReference>
<dbReference type="InterPro" id="IPR036388">
    <property type="entry name" value="WH-like_DNA-bd_sf"/>
</dbReference>
<sequence length="293" mass="31444">MIAPPPLAQLRQALPHLPPRLQELARFIIQHEFDAATRPMRELAAASGASPASFTRLAQAIGYIGWDAMRDALIERREKTGRPFSARLRDVVRTAGDDRITSAAELAGASLASDAAAVAQLQADPIGPAAEALHRAERIWTAGFRSCRLVAQLLTYEFSIFLPRIVQQIGAERPEDLDLGALQRGDVLLLVSIAPYTRNALLAARAARDAGCVLITLTDDAGAPVARDADHRLVFDIASPGFFPSLAGAVATAQALAAATFLLCGEVARDRLREAEERTAALAQYLPQEEPQA</sequence>
<protein>
    <submittedName>
        <fullName evidence="3">MurR/RpiR family transcriptional regulator</fullName>
    </submittedName>
</protein>
<accession>A0ABS3K6H4</accession>
<dbReference type="InterPro" id="IPR001347">
    <property type="entry name" value="SIS_dom"/>
</dbReference>
<reference evidence="3 4" key="1">
    <citation type="submission" date="2020-09" db="EMBL/GenBank/DDBJ databases">
        <title>Roseomonas.</title>
        <authorList>
            <person name="Zhu W."/>
        </authorList>
    </citation>
    <scope>NUCLEOTIDE SEQUENCE [LARGE SCALE GENOMIC DNA]</scope>
    <source>
        <strain evidence="3 4">1311</strain>
    </source>
</reference>
<dbReference type="InterPro" id="IPR009057">
    <property type="entry name" value="Homeodomain-like_sf"/>
</dbReference>
<dbReference type="Pfam" id="PF01380">
    <property type="entry name" value="SIS"/>
    <property type="match status" value="1"/>
</dbReference>
<dbReference type="SUPFAM" id="SSF53697">
    <property type="entry name" value="SIS domain"/>
    <property type="match status" value="1"/>
</dbReference>
<dbReference type="Proteomes" id="UP001518990">
    <property type="component" value="Unassembled WGS sequence"/>
</dbReference>
<organism evidence="3 4">
    <name type="scientific">Roseomonas marmotae</name>
    <dbReference type="NCBI Taxonomy" id="2768161"/>
    <lineage>
        <taxon>Bacteria</taxon>
        <taxon>Pseudomonadati</taxon>
        <taxon>Pseudomonadota</taxon>
        <taxon>Alphaproteobacteria</taxon>
        <taxon>Acetobacterales</taxon>
        <taxon>Roseomonadaceae</taxon>
        <taxon>Roseomonas</taxon>
    </lineage>
</organism>
<dbReference type="RefSeq" id="WP_207444678.1">
    <property type="nucleotide sequence ID" value="NZ_JACTNF010000001.1"/>
</dbReference>
<evidence type="ECO:0000313" key="4">
    <source>
        <dbReference type="Proteomes" id="UP001518990"/>
    </source>
</evidence>
<dbReference type="InterPro" id="IPR046348">
    <property type="entry name" value="SIS_dom_sf"/>
</dbReference>
<feature type="domain" description="SIS" evidence="2">
    <location>
        <begin position="129"/>
        <end position="271"/>
    </location>
</feature>
<evidence type="ECO:0000313" key="3">
    <source>
        <dbReference type="EMBL" id="MBO1073048.1"/>
    </source>
</evidence>
<proteinExistence type="predicted"/>
<gene>
    <name evidence="3" type="ORF">IAI60_00325</name>
</gene>
<evidence type="ECO:0000259" key="2">
    <source>
        <dbReference type="PROSITE" id="PS51464"/>
    </source>
</evidence>
<dbReference type="PROSITE" id="PS51464">
    <property type="entry name" value="SIS"/>
    <property type="match status" value="1"/>
</dbReference>
<dbReference type="InterPro" id="IPR000281">
    <property type="entry name" value="HTH_RpiR"/>
</dbReference>
<keyword evidence="4" id="KW-1185">Reference proteome</keyword>
<name>A0ABS3K6H4_9PROT</name>
<dbReference type="PROSITE" id="PS51071">
    <property type="entry name" value="HTH_RPIR"/>
    <property type="match status" value="1"/>
</dbReference>
<dbReference type="PANTHER" id="PTHR30514:SF18">
    <property type="entry name" value="RPIR-FAMILY TRANSCRIPTIONAL REGULATOR"/>
    <property type="match status" value="1"/>
</dbReference>